<dbReference type="EMBL" id="ACDP02000004">
    <property type="protein sequence ID" value="EEO28842.1"/>
    <property type="molecule type" value="Genomic_DNA"/>
</dbReference>
<dbReference type="eggNOG" id="ENOG5030717">
    <property type="taxonomic scope" value="Bacteria"/>
</dbReference>
<keyword evidence="2" id="KW-1185">Reference proteome</keyword>
<dbReference type="Proteomes" id="UP000003973">
    <property type="component" value="Unassembled WGS sequence"/>
</dbReference>
<organism evidence="1 2">
    <name type="scientific">Oxalobacter paraformigenes</name>
    <dbReference type="NCBI Taxonomy" id="556268"/>
    <lineage>
        <taxon>Bacteria</taxon>
        <taxon>Pseudomonadati</taxon>
        <taxon>Pseudomonadota</taxon>
        <taxon>Betaproteobacteria</taxon>
        <taxon>Burkholderiales</taxon>
        <taxon>Oxalobacteraceae</taxon>
        <taxon>Oxalobacter</taxon>
    </lineage>
</organism>
<reference evidence="1" key="1">
    <citation type="submission" date="2011-10" db="EMBL/GenBank/DDBJ databases">
        <title>The Genome Sequence of Oxalobacter formigenes HOxBLS.</title>
        <authorList>
            <consortium name="The Broad Institute Genome Sequencing Platform"/>
            <person name="Earl A."/>
            <person name="Ward D."/>
            <person name="Feldgarden M."/>
            <person name="Gevers D."/>
            <person name="Allison M.J."/>
            <person name="Humphrey S."/>
            <person name="Young S.K."/>
            <person name="Zeng Q."/>
            <person name="Gargeya S."/>
            <person name="Fitzgerald M."/>
            <person name="Haas B."/>
            <person name="Abouelleil A."/>
            <person name="Alvarado L."/>
            <person name="Arachchi H.M."/>
            <person name="Berlin A."/>
            <person name="Brown A."/>
            <person name="Chapman S.B."/>
            <person name="Chen Z."/>
            <person name="Dunbar C."/>
            <person name="Freedman E."/>
            <person name="Gearin G."/>
            <person name="Goldberg J."/>
            <person name="Griggs A."/>
            <person name="Gujja S."/>
            <person name="Heiman D."/>
            <person name="Howarth C."/>
            <person name="Larson L."/>
            <person name="Lui A."/>
            <person name="MacDonald P.J.P."/>
            <person name="Montmayeur A."/>
            <person name="Murphy C."/>
            <person name="Neiman D."/>
            <person name="Pearson M."/>
            <person name="Priest M."/>
            <person name="Roberts A."/>
            <person name="Saif S."/>
            <person name="Shea T."/>
            <person name="Shenoy N."/>
            <person name="Sisk P."/>
            <person name="Stolte C."/>
            <person name="Sykes S."/>
            <person name="Wortman J."/>
            <person name="Nusbaum C."/>
            <person name="Birren B."/>
        </authorList>
    </citation>
    <scope>NUCLEOTIDE SEQUENCE [LARGE SCALE GENOMIC DNA]</scope>
    <source>
        <strain evidence="1">HOxBLS</strain>
    </source>
</reference>
<comment type="caution">
    <text evidence="1">The sequence shown here is derived from an EMBL/GenBank/DDBJ whole genome shotgun (WGS) entry which is preliminary data.</text>
</comment>
<proteinExistence type="predicted"/>
<protein>
    <recommendedName>
        <fullName evidence="3">DUF2889 domain-containing protein</fullName>
    </recommendedName>
</protein>
<evidence type="ECO:0008006" key="3">
    <source>
        <dbReference type="Google" id="ProtNLM"/>
    </source>
</evidence>
<dbReference type="HOGENOM" id="CLU_083007_1_0_4"/>
<dbReference type="Pfam" id="PF11136">
    <property type="entry name" value="DUF2889"/>
    <property type="match status" value="1"/>
</dbReference>
<name>C3X6K6_9BURK</name>
<dbReference type="AlphaFoldDB" id="C3X6K6"/>
<accession>C3X6K6</accession>
<evidence type="ECO:0000313" key="1">
    <source>
        <dbReference type="EMBL" id="EEO28842.1"/>
    </source>
</evidence>
<dbReference type="RefSeq" id="WP_005878825.1">
    <property type="nucleotide sequence ID" value="NZ_CABMNL010000001.1"/>
</dbReference>
<gene>
    <name evidence="1" type="ORF">OFAG_01995</name>
</gene>
<evidence type="ECO:0000313" key="2">
    <source>
        <dbReference type="Proteomes" id="UP000003973"/>
    </source>
</evidence>
<dbReference type="InterPro" id="IPR021312">
    <property type="entry name" value="DUF2889"/>
</dbReference>
<sequence>MPLPPPTTPRVLKHTRTVQVQFFYRNDELWDIDARFTDVKTHELLLTSIVIPAKRPLHDLLLRLTINAQGTIVDAHVAFDEVPFEGYCENIHSRYKQLIGLNVLHHFRHEMKDRFTGINGCTHMNELAEAVPSVAMQVFVFGEEEARVKAAFQKASDKPFHLDQCHCMDTTGPAVEKFYPVWSIKPEQKQETD</sequence>